<name>A0A941I9D8_9BURK</name>
<dbReference type="RefSeq" id="WP_329604725.1">
    <property type="nucleotide sequence ID" value="NZ_JAGSPN010000494.1"/>
</dbReference>
<dbReference type="SUPFAM" id="SSF144064">
    <property type="entry name" value="Heme iron utilization protein-like"/>
    <property type="match status" value="1"/>
</dbReference>
<organism evidence="2 3">
    <name type="scientific">Undibacterium luofuense</name>
    <dbReference type="NCBI Taxonomy" id="2828733"/>
    <lineage>
        <taxon>Bacteria</taxon>
        <taxon>Pseudomonadati</taxon>
        <taxon>Pseudomonadota</taxon>
        <taxon>Betaproteobacteria</taxon>
        <taxon>Burkholderiales</taxon>
        <taxon>Oxalobacteraceae</taxon>
        <taxon>Undibacterium</taxon>
    </lineage>
</organism>
<keyword evidence="3" id="KW-1185">Reference proteome</keyword>
<reference evidence="2" key="1">
    <citation type="submission" date="2021-04" db="EMBL/GenBank/DDBJ databases">
        <title>novel species isolated from subtropical streams in China.</title>
        <authorList>
            <person name="Lu H."/>
        </authorList>
    </citation>
    <scope>NUCLEOTIDE SEQUENCE</scope>
    <source>
        <strain evidence="2">LFS511W</strain>
    </source>
</reference>
<dbReference type="Proteomes" id="UP000680067">
    <property type="component" value="Unassembled WGS sequence"/>
</dbReference>
<dbReference type="GO" id="GO:0006826">
    <property type="term" value="P:iron ion transport"/>
    <property type="evidence" value="ECO:0007669"/>
    <property type="project" value="InterPro"/>
</dbReference>
<feature type="domain" description="Haemin-degrading HemS/ChuX" evidence="1">
    <location>
        <begin position="5"/>
        <end position="44"/>
    </location>
</feature>
<comment type="caution">
    <text evidence="2">The sequence shown here is derived from an EMBL/GenBank/DDBJ whole genome shotgun (WGS) entry which is preliminary data.</text>
</comment>
<evidence type="ECO:0000313" key="3">
    <source>
        <dbReference type="Proteomes" id="UP000680067"/>
    </source>
</evidence>
<dbReference type="Gene3D" id="3.40.1570.10">
    <property type="entry name" value="HemS/ChuS/ChuX like domains"/>
    <property type="match status" value="2"/>
</dbReference>
<evidence type="ECO:0000313" key="2">
    <source>
        <dbReference type="EMBL" id="MBR7784690.1"/>
    </source>
</evidence>
<dbReference type="AlphaFoldDB" id="A0A941I9D8"/>
<protein>
    <submittedName>
        <fullName evidence="2">Hemin-degrading factor</fullName>
    </submittedName>
</protein>
<dbReference type="InterPro" id="IPR053733">
    <property type="entry name" value="Heme_Transport_Util_sf"/>
</dbReference>
<dbReference type="Pfam" id="PF05171">
    <property type="entry name" value="HemS"/>
    <property type="match status" value="1"/>
</dbReference>
<gene>
    <name evidence="2" type="ORF">KDM89_21385</name>
</gene>
<accession>A0A941I9D8</accession>
<dbReference type="EMBL" id="JAGSPN010000494">
    <property type="protein sequence ID" value="MBR7784690.1"/>
    <property type="molecule type" value="Genomic_DNA"/>
</dbReference>
<evidence type="ECO:0000259" key="1">
    <source>
        <dbReference type="Pfam" id="PF05171"/>
    </source>
</evidence>
<dbReference type="InterPro" id="IPR007845">
    <property type="entry name" value="HemS/ChuX_dom"/>
</dbReference>
<feature type="non-terminal residue" evidence="2">
    <location>
        <position position="102"/>
    </location>
</feature>
<feature type="non-terminal residue" evidence="2">
    <location>
        <position position="1"/>
    </location>
</feature>
<sequence length="102" mass="11938">AQPGRDGNISRSLQFFDAYGQSVHKLYLRNEASIAVYDKLVQDFRHPQQQLALHIQRTRPTLTAKPDQEVDVKEFQLAWKEMSDVHQFNQIVREFGLNREQA</sequence>
<proteinExistence type="predicted"/>